<dbReference type="AlphaFoldDB" id="A0A9Q1JFA9"/>
<dbReference type="Pfam" id="PF14111">
    <property type="entry name" value="DUF4283"/>
    <property type="match status" value="1"/>
</dbReference>
<dbReference type="Proteomes" id="UP001153076">
    <property type="component" value="Unassembled WGS sequence"/>
</dbReference>
<protein>
    <recommendedName>
        <fullName evidence="1">DUF4283 domain-containing protein</fullName>
    </recommendedName>
</protein>
<name>A0A9Q1JFA9_9CARY</name>
<keyword evidence="3" id="KW-1185">Reference proteome</keyword>
<reference evidence="2" key="1">
    <citation type="submission" date="2022-04" db="EMBL/GenBank/DDBJ databases">
        <title>Carnegiea gigantea Genome sequencing and assembly v2.</title>
        <authorList>
            <person name="Copetti D."/>
            <person name="Sanderson M.J."/>
            <person name="Burquez A."/>
            <person name="Wojciechowski M.F."/>
        </authorList>
    </citation>
    <scope>NUCLEOTIDE SEQUENCE</scope>
    <source>
        <strain evidence="2">SGP5-SGP5p</strain>
        <tissue evidence="2">Aerial part</tissue>
    </source>
</reference>
<dbReference type="OrthoDB" id="1938170at2759"/>
<evidence type="ECO:0000313" key="3">
    <source>
        <dbReference type="Proteomes" id="UP001153076"/>
    </source>
</evidence>
<accession>A0A9Q1JFA9</accession>
<evidence type="ECO:0000259" key="1">
    <source>
        <dbReference type="Pfam" id="PF14111"/>
    </source>
</evidence>
<evidence type="ECO:0000313" key="2">
    <source>
        <dbReference type="EMBL" id="KAJ8421787.1"/>
    </source>
</evidence>
<sequence>MATDIEEARKRLSLTAEEDVAVECEDKAANGRSEQIALCLWGNLHTDGYFNVNAMKTVFKNVWKPSKGVIIRDLDRNLFAFQFFSSADRDYALNEGPWAFDGNILMLKSITGYEQPLEVQFTHARCDDSNIFCAADKSVNFQVDIDITKPLCRGMKVLDFIEAWWDYSLMKEVNLARSFATVAAGLATPFPSIRRIRRSMTMPISHMAIGSKAPPSTLQTQRRGLETRREMPLPCLLPRLLFYKPQEEAILRYSPQPTSLTANPEESATAPDKMLVDNTLLLQPRNEAFKRKLGSSQDWHFTVVYGYPESQHNFNTCHLISDVHTRSDLPWIVGGDINVIFFNCEKKGGPEKSQAILDHFRDTFIACHLHDLR</sequence>
<comment type="caution">
    <text evidence="2">The sequence shown here is derived from an EMBL/GenBank/DDBJ whole genome shotgun (WGS) entry which is preliminary data.</text>
</comment>
<organism evidence="2 3">
    <name type="scientific">Carnegiea gigantea</name>
    <dbReference type="NCBI Taxonomy" id="171969"/>
    <lineage>
        <taxon>Eukaryota</taxon>
        <taxon>Viridiplantae</taxon>
        <taxon>Streptophyta</taxon>
        <taxon>Embryophyta</taxon>
        <taxon>Tracheophyta</taxon>
        <taxon>Spermatophyta</taxon>
        <taxon>Magnoliopsida</taxon>
        <taxon>eudicotyledons</taxon>
        <taxon>Gunneridae</taxon>
        <taxon>Pentapetalae</taxon>
        <taxon>Caryophyllales</taxon>
        <taxon>Cactineae</taxon>
        <taxon>Cactaceae</taxon>
        <taxon>Cactoideae</taxon>
        <taxon>Echinocereeae</taxon>
        <taxon>Carnegiea</taxon>
    </lineage>
</organism>
<proteinExistence type="predicted"/>
<dbReference type="EMBL" id="JAKOGI010002535">
    <property type="protein sequence ID" value="KAJ8421787.1"/>
    <property type="molecule type" value="Genomic_DNA"/>
</dbReference>
<dbReference type="InterPro" id="IPR025558">
    <property type="entry name" value="DUF4283"/>
</dbReference>
<feature type="domain" description="DUF4283" evidence="1">
    <location>
        <begin position="34"/>
        <end position="109"/>
    </location>
</feature>
<gene>
    <name evidence="2" type="ORF">Cgig2_018412</name>
</gene>